<organism evidence="2 3">
    <name type="scientific">Xylaria bambusicola</name>
    <dbReference type="NCBI Taxonomy" id="326684"/>
    <lineage>
        <taxon>Eukaryota</taxon>
        <taxon>Fungi</taxon>
        <taxon>Dikarya</taxon>
        <taxon>Ascomycota</taxon>
        <taxon>Pezizomycotina</taxon>
        <taxon>Sordariomycetes</taxon>
        <taxon>Xylariomycetidae</taxon>
        <taxon>Xylariales</taxon>
        <taxon>Xylariaceae</taxon>
        <taxon>Xylaria</taxon>
    </lineage>
</organism>
<dbReference type="PANTHER" id="PTHR47260">
    <property type="entry name" value="UPF0644 PROTEIN PB2B4.06"/>
    <property type="match status" value="1"/>
</dbReference>
<proteinExistence type="predicted"/>
<dbReference type="InterPro" id="IPR006683">
    <property type="entry name" value="Thioestr_dom"/>
</dbReference>
<dbReference type="Pfam" id="PF03061">
    <property type="entry name" value="4HBT"/>
    <property type="match status" value="1"/>
</dbReference>
<accession>A0AAN7ZBH1</accession>
<evidence type="ECO:0000259" key="1">
    <source>
        <dbReference type="Pfam" id="PF03061"/>
    </source>
</evidence>
<dbReference type="InterPro" id="IPR052061">
    <property type="entry name" value="PTE-AB_protein"/>
</dbReference>
<dbReference type="Proteomes" id="UP001305414">
    <property type="component" value="Unassembled WGS sequence"/>
</dbReference>
<dbReference type="EMBL" id="JAWHQM010000120">
    <property type="protein sequence ID" value="KAK5637472.1"/>
    <property type="molecule type" value="Genomic_DNA"/>
</dbReference>
<feature type="domain" description="Thioesterase" evidence="1">
    <location>
        <begin position="88"/>
        <end position="159"/>
    </location>
</feature>
<gene>
    <name evidence="2" type="ORF">RRF57_013187</name>
</gene>
<dbReference type="AlphaFoldDB" id="A0AAN7ZBH1"/>
<dbReference type="InterPro" id="IPR029069">
    <property type="entry name" value="HotDog_dom_sf"/>
</dbReference>
<keyword evidence="3" id="KW-1185">Reference proteome</keyword>
<reference evidence="2 3" key="1">
    <citation type="submission" date="2023-10" db="EMBL/GenBank/DDBJ databases">
        <title>Draft genome sequence of Xylaria bambusicola isolate GMP-LS, the root and basal stem rot pathogen of sugarcane in Indonesia.</title>
        <authorList>
            <person name="Selvaraj P."/>
            <person name="Muralishankar V."/>
            <person name="Muruganantham S."/>
            <person name="Sp S."/>
            <person name="Haryani S."/>
            <person name="Lau K.J.X."/>
            <person name="Naqvi N.I."/>
        </authorList>
    </citation>
    <scope>NUCLEOTIDE SEQUENCE [LARGE SCALE GENOMIC DNA]</scope>
    <source>
        <strain evidence="2">GMP-LS</strain>
    </source>
</reference>
<name>A0AAN7ZBH1_9PEZI</name>
<dbReference type="PANTHER" id="PTHR47260:SF3">
    <property type="entry name" value="THIOESTERASE FAMILY PROTEIN (AFU_ORTHOLOGUE AFUA_7G03960)"/>
    <property type="match status" value="1"/>
</dbReference>
<dbReference type="CDD" id="cd03443">
    <property type="entry name" value="PaaI_thioesterase"/>
    <property type="match status" value="1"/>
</dbReference>
<protein>
    <recommendedName>
        <fullName evidence="1">Thioesterase domain-containing protein</fullName>
    </recommendedName>
</protein>
<comment type="caution">
    <text evidence="2">The sequence shown here is derived from an EMBL/GenBank/DDBJ whole genome shotgun (WGS) entry which is preliminary data.</text>
</comment>
<evidence type="ECO:0000313" key="3">
    <source>
        <dbReference type="Proteomes" id="UP001305414"/>
    </source>
</evidence>
<sequence length="177" mass="19443">MTRREETDDFLAHAWCRDMMNEPGWAPLSSRADDSNALFSKTLWTAETIRAHQSLYRGPSDEERAAGKSTGELRILLSLGSGLDGWPGVCHGGVMALVFDDTIHELTRKEMMGTTVTVSLKIDFRRPVRTPSVVLCRAHMSRPLSGRKAEAQATLEDGHGTVFAAAECVVVMLQGNL</sequence>
<dbReference type="Gene3D" id="3.10.129.10">
    <property type="entry name" value="Hotdog Thioesterase"/>
    <property type="match status" value="1"/>
</dbReference>
<dbReference type="SUPFAM" id="SSF54637">
    <property type="entry name" value="Thioesterase/thiol ester dehydrase-isomerase"/>
    <property type="match status" value="1"/>
</dbReference>
<evidence type="ECO:0000313" key="2">
    <source>
        <dbReference type="EMBL" id="KAK5637472.1"/>
    </source>
</evidence>